<comment type="caution">
    <text evidence="1">The sequence shown here is derived from an EMBL/GenBank/DDBJ whole genome shotgun (WGS) entry which is preliminary data.</text>
</comment>
<protein>
    <submittedName>
        <fullName evidence="1">Uncharacterized protein</fullName>
    </submittedName>
</protein>
<gene>
    <name evidence="1" type="ORF">IEQ34_005417</name>
</gene>
<name>A0AAV7GUY7_DENCH</name>
<dbReference type="Proteomes" id="UP000775213">
    <property type="component" value="Unassembled WGS sequence"/>
</dbReference>
<dbReference type="EMBL" id="JAGFBR010000006">
    <property type="protein sequence ID" value="KAH0465314.1"/>
    <property type="molecule type" value="Genomic_DNA"/>
</dbReference>
<dbReference type="AlphaFoldDB" id="A0AAV7GUY7"/>
<accession>A0AAV7GUY7</accession>
<evidence type="ECO:0000313" key="2">
    <source>
        <dbReference type="Proteomes" id="UP000775213"/>
    </source>
</evidence>
<keyword evidence="2" id="KW-1185">Reference proteome</keyword>
<reference evidence="1 2" key="1">
    <citation type="journal article" date="2021" name="Hortic Res">
        <title>Chromosome-scale assembly of the Dendrobium chrysotoxum genome enhances the understanding of orchid evolution.</title>
        <authorList>
            <person name="Zhang Y."/>
            <person name="Zhang G.Q."/>
            <person name="Zhang D."/>
            <person name="Liu X.D."/>
            <person name="Xu X.Y."/>
            <person name="Sun W.H."/>
            <person name="Yu X."/>
            <person name="Zhu X."/>
            <person name="Wang Z.W."/>
            <person name="Zhao X."/>
            <person name="Zhong W.Y."/>
            <person name="Chen H."/>
            <person name="Yin W.L."/>
            <person name="Huang T."/>
            <person name="Niu S.C."/>
            <person name="Liu Z.J."/>
        </authorList>
    </citation>
    <scope>NUCLEOTIDE SEQUENCE [LARGE SCALE GENOMIC DNA]</scope>
    <source>
        <strain evidence="1">Lindl</strain>
    </source>
</reference>
<sequence>MDIFFSRGGGNKEAAALTSCCEVQDKRPVSFLSLSTFVKHYGHFGQTEQPYYCRSHVDQENNRI</sequence>
<organism evidence="1 2">
    <name type="scientific">Dendrobium chrysotoxum</name>
    <name type="common">Orchid</name>
    <dbReference type="NCBI Taxonomy" id="161865"/>
    <lineage>
        <taxon>Eukaryota</taxon>
        <taxon>Viridiplantae</taxon>
        <taxon>Streptophyta</taxon>
        <taxon>Embryophyta</taxon>
        <taxon>Tracheophyta</taxon>
        <taxon>Spermatophyta</taxon>
        <taxon>Magnoliopsida</taxon>
        <taxon>Liliopsida</taxon>
        <taxon>Asparagales</taxon>
        <taxon>Orchidaceae</taxon>
        <taxon>Epidendroideae</taxon>
        <taxon>Malaxideae</taxon>
        <taxon>Dendrobiinae</taxon>
        <taxon>Dendrobium</taxon>
    </lineage>
</organism>
<evidence type="ECO:0000313" key="1">
    <source>
        <dbReference type="EMBL" id="KAH0465314.1"/>
    </source>
</evidence>
<proteinExistence type="predicted"/>